<dbReference type="AlphaFoldDB" id="A0A9D3PCN3"/>
<sequence>MPARKTCTSDSFSSCVMSTLKMSPLESIDIPLDLIMRKLSQIKDFLAISLSIANAHTVDFYTHNVWDEFIAVPPQSVLSIIDSSCVQWMAADYKRNTSCMRSSVGRDKTRYGFCDESKRLVDVAALLDAAKGHALAGLEVCVPLSQLLQTVQEQDGLILAEEDVLLEPDEFMNSKKSHEVQILSKLAASLSKHCRVQQVIDVGSGKGYLCSFLSMRYGLKVYGIDSSCSNTHGAQERNRKLKRFSKAYQRHGRARLQGGGAVGKGKEGKGTQGESDSTTGSGLQSDRNVEGLVPVQEVPVVEVPVVEVPTDSPAPPADEEARASAWSMDLGGPDPENPFIGILSPELSEQPCPRVPPSELSAEERERRKQENLDRKSARGGSDGSLYSPLTSYVTAETELRDIITELEDALVVGLHTCGDLASSTLRIFVSRQELRAVCSVGCCYHLLSEEFDQPRQGSHTDNHREHRRGPWGFPMSQFLRDKAGFCGRNARMSACLALERVAAGQGLPTESLFYRAVLHVILRDHYGAVKSEKRVGNIYSKATSFMDYVRRALKKLDLDEAKLSDSLIQDYHDKYRPRMQEMEAFNMLKVSLAPCIEGLILLDRLCYLKEQENTAFSALVQLFDPLKSPRCYGIISIKK</sequence>
<dbReference type="Proteomes" id="UP001046870">
    <property type="component" value="Chromosome 25"/>
</dbReference>
<evidence type="ECO:0000259" key="2">
    <source>
        <dbReference type="Pfam" id="PF13679"/>
    </source>
</evidence>
<feature type="compositionally biased region" description="Polar residues" evidence="1">
    <location>
        <begin position="272"/>
        <end position="286"/>
    </location>
</feature>
<dbReference type="PANTHER" id="PTHR12496">
    <property type="entry name" value="CGI-41 METHYLTRANSFERASE"/>
    <property type="match status" value="1"/>
</dbReference>
<dbReference type="Pfam" id="PF13679">
    <property type="entry name" value="Methyltransf_32"/>
    <property type="match status" value="2"/>
</dbReference>
<reference evidence="3" key="1">
    <citation type="submission" date="2021-01" db="EMBL/GenBank/DDBJ databases">
        <authorList>
            <person name="Zahm M."/>
            <person name="Roques C."/>
            <person name="Cabau C."/>
            <person name="Klopp C."/>
            <person name="Donnadieu C."/>
            <person name="Jouanno E."/>
            <person name="Lampietro C."/>
            <person name="Louis A."/>
            <person name="Herpin A."/>
            <person name="Echchiki A."/>
            <person name="Berthelot C."/>
            <person name="Parey E."/>
            <person name="Roest-Crollius H."/>
            <person name="Braasch I."/>
            <person name="Postlethwait J."/>
            <person name="Bobe J."/>
            <person name="Montfort J."/>
            <person name="Bouchez O."/>
            <person name="Begum T."/>
            <person name="Mejri S."/>
            <person name="Adams A."/>
            <person name="Chen W.-J."/>
            <person name="Guiguen Y."/>
        </authorList>
    </citation>
    <scope>NUCLEOTIDE SEQUENCE</scope>
    <source>
        <strain evidence="3">YG-15Mar2019-1</strain>
        <tissue evidence="3">Brain</tissue>
    </source>
</reference>
<name>A0A9D3PCN3_MEGAT</name>
<keyword evidence="4" id="KW-1185">Reference proteome</keyword>
<dbReference type="SUPFAM" id="SSF53335">
    <property type="entry name" value="S-adenosyl-L-methionine-dependent methyltransferases"/>
    <property type="match status" value="1"/>
</dbReference>
<dbReference type="OrthoDB" id="10258156at2759"/>
<feature type="domain" description="Methyltransferase" evidence="2">
    <location>
        <begin position="406"/>
        <end position="450"/>
    </location>
</feature>
<organism evidence="3 4">
    <name type="scientific">Megalops atlanticus</name>
    <name type="common">Tarpon</name>
    <name type="synonym">Clupea gigantea</name>
    <dbReference type="NCBI Taxonomy" id="7932"/>
    <lineage>
        <taxon>Eukaryota</taxon>
        <taxon>Metazoa</taxon>
        <taxon>Chordata</taxon>
        <taxon>Craniata</taxon>
        <taxon>Vertebrata</taxon>
        <taxon>Euteleostomi</taxon>
        <taxon>Actinopterygii</taxon>
        <taxon>Neopterygii</taxon>
        <taxon>Teleostei</taxon>
        <taxon>Elopiformes</taxon>
        <taxon>Megalopidae</taxon>
        <taxon>Megalops</taxon>
    </lineage>
</organism>
<comment type="caution">
    <text evidence="3">The sequence shown here is derived from an EMBL/GenBank/DDBJ whole genome shotgun (WGS) entry which is preliminary data.</text>
</comment>
<dbReference type="InterPro" id="IPR029063">
    <property type="entry name" value="SAM-dependent_MTases_sf"/>
</dbReference>
<feature type="region of interest" description="Disordered" evidence="1">
    <location>
        <begin position="255"/>
        <end position="289"/>
    </location>
</feature>
<dbReference type="EMBL" id="JAFDVH010000025">
    <property type="protein sequence ID" value="KAG7454286.1"/>
    <property type="molecule type" value="Genomic_DNA"/>
</dbReference>
<feature type="domain" description="Methyltransferase" evidence="2">
    <location>
        <begin position="175"/>
        <end position="250"/>
    </location>
</feature>
<evidence type="ECO:0000313" key="4">
    <source>
        <dbReference type="Proteomes" id="UP001046870"/>
    </source>
</evidence>
<protein>
    <recommendedName>
        <fullName evidence="2">Methyltransferase domain-containing protein</fullName>
    </recommendedName>
</protein>
<feature type="region of interest" description="Disordered" evidence="1">
    <location>
        <begin position="306"/>
        <end position="388"/>
    </location>
</feature>
<evidence type="ECO:0000256" key="1">
    <source>
        <dbReference type="SAM" id="MobiDB-lite"/>
    </source>
</evidence>
<proteinExistence type="predicted"/>
<gene>
    <name evidence="3" type="ORF">MATL_G00258050</name>
</gene>
<dbReference type="Gene3D" id="3.40.50.150">
    <property type="entry name" value="Vaccinia Virus protein VP39"/>
    <property type="match status" value="1"/>
</dbReference>
<evidence type="ECO:0000313" key="3">
    <source>
        <dbReference type="EMBL" id="KAG7454286.1"/>
    </source>
</evidence>
<dbReference type="InterPro" id="IPR052220">
    <property type="entry name" value="METTL25"/>
</dbReference>
<accession>A0A9D3PCN3</accession>
<feature type="compositionally biased region" description="Basic and acidic residues" evidence="1">
    <location>
        <begin position="362"/>
        <end position="377"/>
    </location>
</feature>
<dbReference type="PANTHER" id="PTHR12496:SF9">
    <property type="entry name" value="METHYLTRANSFERASE-LIKE PROTEIN 25-RELATED"/>
    <property type="match status" value="1"/>
</dbReference>
<dbReference type="InterPro" id="IPR025714">
    <property type="entry name" value="Methyltranfer_dom"/>
</dbReference>